<evidence type="ECO:0000259" key="1">
    <source>
        <dbReference type="Pfam" id="PF13470"/>
    </source>
</evidence>
<feature type="non-terminal residue" evidence="2">
    <location>
        <position position="70"/>
    </location>
</feature>
<organism evidence="2">
    <name type="scientific">mine drainage metagenome</name>
    <dbReference type="NCBI Taxonomy" id="410659"/>
    <lineage>
        <taxon>unclassified sequences</taxon>
        <taxon>metagenomes</taxon>
        <taxon>ecological metagenomes</taxon>
    </lineage>
</organism>
<evidence type="ECO:0000313" key="2">
    <source>
        <dbReference type="EMBL" id="EQD66725.1"/>
    </source>
</evidence>
<dbReference type="SUPFAM" id="SSF88723">
    <property type="entry name" value="PIN domain-like"/>
    <property type="match status" value="1"/>
</dbReference>
<protein>
    <recommendedName>
        <fullName evidence="1">PIN domain-containing protein</fullName>
    </recommendedName>
</protein>
<dbReference type="AlphaFoldDB" id="T1CHJ4"/>
<accession>T1CHJ4</accession>
<feature type="domain" description="PIN" evidence="1">
    <location>
        <begin position="2"/>
        <end position="52"/>
    </location>
</feature>
<proteinExistence type="predicted"/>
<dbReference type="CDD" id="cd09854">
    <property type="entry name" value="PIN_VapC-like"/>
    <property type="match status" value="1"/>
</dbReference>
<reference evidence="2" key="1">
    <citation type="submission" date="2013-08" db="EMBL/GenBank/DDBJ databases">
        <authorList>
            <person name="Mendez C."/>
            <person name="Richter M."/>
            <person name="Ferrer M."/>
            <person name="Sanchez J."/>
        </authorList>
    </citation>
    <scope>NUCLEOTIDE SEQUENCE</scope>
</reference>
<gene>
    <name evidence="2" type="ORF">B2A_01030</name>
</gene>
<dbReference type="InterPro" id="IPR029060">
    <property type="entry name" value="PIN-like_dom_sf"/>
</dbReference>
<dbReference type="Pfam" id="PF13470">
    <property type="entry name" value="PIN_3"/>
    <property type="match status" value="1"/>
</dbReference>
<dbReference type="EMBL" id="AUZZ01000781">
    <property type="protein sequence ID" value="EQD66725.1"/>
    <property type="molecule type" value="Genomic_DNA"/>
</dbReference>
<dbReference type="InterPro" id="IPR002716">
    <property type="entry name" value="PIN_dom"/>
</dbReference>
<comment type="caution">
    <text evidence="2">The sequence shown here is derived from an EMBL/GenBank/DDBJ whole genome shotgun (WGS) entry which is preliminary data.</text>
</comment>
<name>T1CHJ4_9ZZZZ</name>
<sequence length="70" mass="7635">MRVVIDTNVIIAYLVSGSSTSTNYRVCQRVINGNDKAFSCDILYGELNRLLSLDPDLIQKIASASNKAGK</sequence>
<reference evidence="2" key="2">
    <citation type="journal article" date="2014" name="ISME J.">
        <title>Microbial stratification in low pH oxic and suboxic macroscopic growths along an acid mine drainage.</title>
        <authorList>
            <person name="Mendez-Garcia C."/>
            <person name="Mesa V."/>
            <person name="Sprenger R.R."/>
            <person name="Richter M."/>
            <person name="Diez M.S."/>
            <person name="Solano J."/>
            <person name="Bargiela R."/>
            <person name="Golyshina O.V."/>
            <person name="Manteca A."/>
            <person name="Ramos J.L."/>
            <person name="Gallego J.R."/>
            <person name="Llorente I."/>
            <person name="Martins Dos Santos V.A."/>
            <person name="Jensen O.N."/>
            <person name="Pelaez A.I."/>
            <person name="Sanchez J."/>
            <person name="Ferrer M."/>
        </authorList>
    </citation>
    <scope>NUCLEOTIDE SEQUENCE</scope>
</reference>